<dbReference type="AlphaFoldDB" id="A0A395IJI6"/>
<keyword evidence="2" id="KW-1185">Reference proteome</keyword>
<evidence type="ECO:0000313" key="1">
    <source>
        <dbReference type="EMBL" id="RAL59638.1"/>
    </source>
</evidence>
<sequence length="171" mass="19734">MIKQFAIFVEKKFNIIRGGTDGAVEGNIKKDNISQSNTDGAVEDNIKKDDKKAAAKLNLAERWINLRAHDITGQYYFLDSRITRMIWKSYLTNIKSRFEEGNDFIIEEQEILRFSEEHHGEMRKMNTVWNGLIIQDVIRTALALAEYKSPFSNGWQHLYSGGIMLSILPSY</sequence>
<accession>A0A395IJI6</accession>
<evidence type="ECO:0000313" key="2">
    <source>
        <dbReference type="Proteomes" id="UP000249056"/>
    </source>
</evidence>
<proteinExistence type="predicted"/>
<comment type="caution">
    <text evidence="1">The sequence shown here is derived from an EMBL/GenBank/DDBJ whole genome shotgun (WGS) entry which is preliminary data.</text>
</comment>
<dbReference type="EMBL" id="QKRW01000050">
    <property type="protein sequence ID" value="RAL59638.1"/>
    <property type="molecule type" value="Genomic_DNA"/>
</dbReference>
<organism evidence="1 2">
    <name type="scientific">Monilinia fructigena</name>
    <dbReference type="NCBI Taxonomy" id="38457"/>
    <lineage>
        <taxon>Eukaryota</taxon>
        <taxon>Fungi</taxon>
        <taxon>Dikarya</taxon>
        <taxon>Ascomycota</taxon>
        <taxon>Pezizomycotina</taxon>
        <taxon>Leotiomycetes</taxon>
        <taxon>Helotiales</taxon>
        <taxon>Sclerotiniaceae</taxon>
        <taxon>Monilinia</taxon>
    </lineage>
</organism>
<reference evidence="1 2" key="1">
    <citation type="submission" date="2018-06" db="EMBL/GenBank/DDBJ databases">
        <title>Genome Sequence of the Brown Rot Fungal Pathogen Monilinia fructigena.</title>
        <authorList>
            <person name="Landi L."/>
            <person name="De Miccolis Angelini R.M."/>
            <person name="Pollastro S."/>
            <person name="Abate D."/>
            <person name="Faretra F."/>
            <person name="Romanazzi G."/>
        </authorList>
    </citation>
    <scope>NUCLEOTIDE SEQUENCE [LARGE SCALE GENOMIC DNA]</scope>
    <source>
        <strain evidence="1 2">Mfrg269</strain>
    </source>
</reference>
<protein>
    <submittedName>
        <fullName evidence="1">Uncharacterized protein</fullName>
    </submittedName>
</protein>
<dbReference type="Proteomes" id="UP000249056">
    <property type="component" value="Unassembled WGS sequence"/>
</dbReference>
<gene>
    <name evidence="1" type="ORF">DID88_006497</name>
</gene>
<name>A0A395IJI6_9HELO</name>
<dbReference type="OrthoDB" id="3598674at2759"/>